<sequence>MKSPRRIEGACVWDGQEMAVSDRWIIELTRSEIATLDAAVATAKRRGTPWQELTRESFALPGLEERLAAARAELEEGSGMVKLRRIPVERYEPADLKRLWYGLGLHLGSPRFQNARGELMREICDEGAGIGERYGAVETDKGTFLSSYARTLSNGALRFHTDRCDVVGLLCVSQAGSGGVSTLCSSAAVHNRILERRPDLAAVLYQPYHRSRFGEEKGAERLAYPLPIFGQRDGKFTSHYSLTYIEAAELLPDIPKMTAVQREALDMLMAVAKELSFEMTLEPGDIQLLNNHVIYHGRTPFTDDAEAGRQRLLYRLWLAMPNSRALPEDHAVLWGSVAPGALRGGIGQEAMG</sequence>
<protein>
    <submittedName>
        <fullName evidence="5">TauD/TfdA family dioxygenase</fullName>
    </submittedName>
</protein>
<dbReference type="InterPro" id="IPR050411">
    <property type="entry name" value="AlphaKG_dependent_hydroxylases"/>
</dbReference>
<dbReference type="SUPFAM" id="SSF51197">
    <property type="entry name" value="Clavaminate synthase-like"/>
    <property type="match status" value="1"/>
</dbReference>
<comment type="caution">
    <text evidence="5">The sequence shown here is derived from an EMBL/GenBank/DDBJ whole genome shotgun (WGS) entry which is preliminary data.</text>
</comment>
<reference evidence="5 6" key="1">
    <citation type="submission" date="2023-03" db="EMBL/GenBank/DDBJ databases">
        <title>Fodinicurvata sp. CAU 1616 isolated from sea sendiment.</title>
        <authorList>
            <person name="Kim W."/>
        </authorList>
    </citation>
    <scope>NUCLEOTIDE SEQUENCE [LARGE SCALE GENOMIC DNA]</scope>
    <source>
        <strain evidence="5 6">CAU 1616</strain>
    </source>
</reference>
<name>A0ABT5YLQ9_9PROT</name>
<dbReference type="InterPro" id="IPR003819">
    <property type="entry name" value="TauD/TfdA-like"/>
</dbReference>
<feature type="domain" description="TauD/TfdA-like" evidence="4">
    <location>
        <begin position="54"/>
        <end position="317"/>
    </location>
</feature>
<keyword evidence="3" id="KW-0045">Antibiotic biosynthesis</keyword>
<evidence type="ECO:0000256" key="2">
    <source>
        <dbReference type="ARBA" id="ARBA00023002"/>
    </source>
</evidence>
<accession>A0ABT5YLQ9</accession>
<dbReference type="Proteomes" id="UP001215503">
    <property type="component" value="Unassembled WGS sequence"/>
</dbReference>
<dbReference type="PANTHER" id="PTHR10696:SF56">
    <property type="entry name" value="TAUD_TFDA-LIKE DOMAIN-CONTAINING PROTEIN"/>
    <property type="match status" value="1"/>
</dbReference>
<evidence type="ECO:0000256" key="3">
    <source>
        <dbReference type="ARBA" id="ARBA00023194"/>
    </source>
</evidence>
<dbReference type="PANTHER" id="PTHR10696">
    <property type="entry name" value="GAMMA-BUTYROBETAINE HYDROXYLASE-RELATED"/>
    <property type="match status" value="1"/>
</dbReference>
<dbReference type="GO" id="GO:0051213">
    <property type="term" value="F:dioxygenase activity"/>
    <property type="evidence" value="ECO:0007669"/>
    <property type="project" value="UniProtKB-KW"/>
</dbReference>
<dbReference type="InterPro" id="IPR042098">
    <property type="entry name" value="TauD-like_sf"/>
</dbReference>
<dbReference type="EMBL" id="JARHUD010000004">
    <property type="protein sequence ID" value="MDF2095869.1"/>
    <property type="molecule type" value="Genomic_DNA"/>
</dbReference>
<comment type="cofactor">
    <cofactor evidence="1">
        <name>Fe(2+)</name>
        <dbReference type="ChEBI" id="CHEBI:29033"/>
    </cofactor>
</comment>
<evidence type="ECO:0000313" key="6">
    <source>
        <dbReference type="Proteomes" id="UP001215503"/>
    </source>
</evidence>
<organism evidence="5 6">
    <name type="scientific">Aquibaculum arenosum</name>
    <dbReference type="NCBI Taxonomy" id="3032591"/>
    <lineage>
        <taxon>Bacteria</taxon>
        <taxon>Pseudomonadati</taxon>
        <taxon>Pseudomonadota</taxon>
        <taxon>Alphaproteobacteria</taxon>
        <taxon>Rhodospirillales</taxon>
        <taxon>Rhodovibrionaceae</taxon>
        <taxon>Aquibaculum</taxon>
    </lineage>
</organism>
<keyword evidence="6" id="KW-1185">Reference proteome</keyword>
<proteinExistence type="predicted"/>
<keyword evidence="2" id="KW-0560">Oxidoreductase</keyword>
<gene>
    <name evidence="5" type="ORF">P2G67_07765</name>
</gene>
<dbReference type="RefSeq" id="WP_275821698.1">
    <property type="nucleotide sequence ID" value="NZ_JARHUD010000004.1"/>
</dbReference>
<dbReference type="Pfam" id="PF02668">
    <property type="entry name" value="TauD"/>
    <property type="match status" value="1"/>
</dbReference>
<evidence type="ECO:0000313" key="5">
    <source>
        <dbReference type="EMBL" id="MDF2095869.1"/>
    </source>
</evidence>
<dbReference type="Gene3D" id="3.60.130.10">
    <property type="entry name" value="Clavaminate synthase-like"/>
    <property type="match status" value="1"/>
</dbReference>
<keyword evidence="5" id="KW-0223">Dioxygenase</keyword>
<evidence type="ECO:0000259" key="4">
    <source>
        <dbReference type="Pfam" id="PF02668"/>
    </source>
</evidence>
<evidence type="ECO:0000256" key="1">
    <source>
        <dbReference type="ARBA" id="ARBA00001954"/>
    </source>
</evidence>